<dbReference type="EMBL" id="JACHMW010000001">
    <property type="protein sequence ID" value="MBB5849353.1"/>
    <property type="molecule type" value="Genomic_DNA"/>
</dbReference>
<dbReference type="GO" id="GO:0005886">
    <property type="term" value="C:plasma membrane"/>
    <property type="evidence" value="ECO:0007669"/>
    <property type="project" value="TreeGrafter"/>
</dbReference>
<keyword evidence="3" id="KW-0808">Transferase</keyword>
<dbReference type="RefSeq" id="WP_184172872.1">
    <property type="nucleotide sequence ID" value="NZ_BAABAG010000025.1"/>
</dbReference>
<dbReference type="GO" id="GO:0071555">
    <property type="term" value="P:cell wall organization"/>
    <property type="evidence" value="ECO:0007669"/>
    <property type="project" value="TreeGrafter"/>
</dbReference>
<name>A0A4Y8ZM67_9MICC</name>
<dbReference type="GO" id="GO:0016757">
    <property type="term" value="F:glycosyltransferase activity"/>
    <property type="evidence" value="ECO:0007669"/>
    <property type="project" value="UniProtKB-KW"/>
</dbReference>
<dbReference type="SUPFAM" id="SSF56601">
    <property type="entry name" value="beta-lactamase/transpeptidase-like"/>
    <property type="match status" value="1"/>
</dbReference>
<organism evidence="3 4">
    <name type="scientific">Micrococcus endophyticus</name>
    <dbReference type="NCBI Taxonomy" id="455343"/>
    <lineage>
        <taxon>Bacteria</taxon>
        <taxon>Bacillati</taxon>
        <taxon>Actinomycetota</taxon>
        <taxon>Actinomycetes</taxon>
        <taxon>Micrococcales</taxon>
        <taxon>Micrococcaceae</taxon>
        <taxon>Micrococcus</taxon>
    </lineage>
</organism>
<dbReference type="InterPro" id="IPR001460">
    <property type="entry name" value="PCN-bd_Tpept"/>
</dbReference>
<keyword evidence="4" id="KW-1185">Reference proteome</keyword>
<dbReference type="InterPro" id="IPR012338">
    <property type="entry name" value="Beta-lactam/transpept-like"/>
</dbReference>
<dbReference type="InterPro" id="IPR050515">
    <property type="entry name" value="Beta-lactam/transpept"/>
</dbReference>
<dbReference type="Pfam" id="PF21922">
    <property type="entry name" value="PBP_dimer_2"/>
    <property type="match status" value="1"/>
</dbReference>
<evidence type="ECO:0000313" key="3">
    <source>
        <dbReference type="EMBL" id="MBB5849353.1"/>
    </source>
</evidence>
<evidence type="ECO:0000259" key="2">
    <source>
        <dbReference type="Pfam" id="PF21922"/>
    </source>
</evidence>
<dbReference type="Pfam" id="PF00905">
    <property type="entry name" value="Transpeptidase"/>
    <property type="match status" value="1"/>
</dbReference>
<dbReference type="Gene3D" id="3.90.1310.10">
    <property type="entry name" value="Penicillin-binding protein 2a (Domain 2)"/>
    <property type="match status" value="1"/>
</dbReference>
<dbReference type="AlphaFoldDB" id="A0A4Y8ZM67"/>
<dbReference type="PANTHER" id="PTHR30627:SF24">
    <property type="entry name" value="PENICILLIN-BINDING PROTEIN 4B"/>
    <property type="match status" value="1"/>
</dbReference>
<feature type="domain" description="Penicillin-binding protein transpeptidase" evidence="1">
    <location>
        <begin position="157"/>
        <end position="477"/>
    </location>
</feature>
<protein>
    <submittedName>
        <fullName evidence="3">Peptidoglycan glycosyltransferase</fullName>
        <ecNumber evidence="3">2.4.1.129</ecNumber>
    </submittedName>
</protein>
<dbReference type="Gene3D" id="3.40.710.10">
    <property type="entry name" value="DD-peptidase/beta-lactamase superfamily"/>
    <property type="match status" value="1"/>
</dbReference>
<evidence type="ECO:0000259" key="1">
    <source>
        <dbReference type="Pfam" id="PF00905"/>
    </source>
</evidence>
<dbReference type="GO" id="GO:0071972">
    <property type="term" value="F:peptidoglycan L,D-transpeptidase activity"/>
    <property type="evidence" value="ECO:0007669"/>
    <property type="project" value="TreeGrafter"/>
</dbReference>
<gene>
    <name evidence="3" type="ORF">HDA33_001917</name>
</gene>
<accession>A0A4Y8ZM67</accession>
<dbReference type="Proteomes" id="UP000567246">
    <property type="component" value="Unassembled WGS sequence"/>
</dbReference>
<evidence type="ECO:0000313" key="4">
    <source>
        <dbReference type="Proteomes" id="UP000567246"/>
    </source>
</evidence>
<keyword evidence="3" id="KW-0328">Glycosyltransferase</keyword>
<dbReference type="EC" id="2.4.1.129" evidence="3"/>
<feature type="domain" description="Penicillin binding protein A dimerisation" evidence="2">
    <location>
        <begin position="52"/>
        <end position="134"/>
    </location>
</feature>
<reference evidence="3 4" key="1">
    <citation type="submission" date="2020-08" db="EMBL/GenBank/DDBJ databases">
        <title>Sequencing the genomes of 1000 actinobacteria strains.</title>
        <authorList>
            <person name="Klenk H.-P."/>
        </authorList>
    </citation>
    <scope>NUCLEOTIDE SEQUENCE [LARGE SCALE GENOMIC DNA]</scope>
    <source>
        <strain evidence="3 4">DSM 17945</strain>
    </source>
</reference>
<proteinExistence type="predicted"/>
<sequence>MNEAIRRTWTVMAVMLLVLALAASVIQVVAADRLKTHALNSRQMVLDFGAPRGPILVDGAPIVESVPADDAYNYQRVYHEPELYAPLTGFYSLTYGTDGLEQAMDDELSGTSTSQFVDRAVEIITGATPEGDQVELTIDPELQRVAFDSLPEGVRASAVVTDPTTGRILAMASRPGYDPNGLASHSRTAAQEAMIEIQDAPGLSPLLNRPTEHTVSPGSTFKLIDAVAMLESGDYAPDQVLDVPAQWTLPGTDTTMTNYRGGPCNDVGRASLTYILAQSCNTPFAMAAVELGQDRIRDVAERFGFNEEGEIPLPVAASNFPEDLTDDQLAMSAIGQFEVQTTALQMNMVAAGLANDGVVMVPQLIEAVRRPDLTTVEEFRPRERGRATSPEVARQVEGMMVSTVEEGSARGARSDLIRIAAKTGTTEIDGSEDVHTWITGFTPDDDGPQAAVTVVVENENEYFGHQTAVESMQSIMEAVVTE</sequence>
<dbReference type="InterPro" id="IPR054120">
    <property type="entry name" value="PBPA_dimer"/>
</dbReference>
<comment type="caution">
    <text evidence="3">The sequence shown here is derived from an EMBL/GenBank/DDBJ whole genome shotgun (WGS) entry which is preliminary data.</text>
</comment>
<dbReference type="GO" id="GO:0008658">
    <property type="term" value="F:penicillin binding"/>
    <property type="evidence" value="ECO:0007669"/>
    <property type="project" value="InterPro"/>
</dbReference>
<dbReference type="PANTHER" id="PTHR30627">
    <property type="entry name" value="PEPTIDOGLYCAN D,D-TRANSPEPTIDASE"/>
    <property type="match status" value="1"/>
</dbReference>